<dbReference type="Proteomes" id="UP000275408">
    <property type="component" value="Unassembled WGS sequence"/>
</dbReference>
<accession>A0A3M6UC24</accession>
<comment type="caution">
    <text evidence="1">The sequence shown here is derived from an EMBL/GenBank/DDBJ whole genome shotgun (WGS) entry which is preliminary data.</text>
</comment>
<dbReference type="EMBL" id="RCHS01001826">
    <property type="protein sequence ID" value="RMX51099.1"/>
    <property type="molecule type" value="Genomic_DNA"/>
</dbReference>
<sequence>MDDHLLSGFPQFVTGSNIISLDRIQVHEDQHHTRKYYLYRCHPPGRTNAEYQSAREDMLAIVR</sequence>
<evidence type="ECO:0000313" key="2">
    <source>
        <dbReference type="Proteomes" id="UP000275408"/>
    </source>
</evidence>
<gene>
    <name evidence="1" type="ORF">pdam_00020134</name>
</gene>
<proteinExistence type="predicted"/>
<name>A0A3M6UC24_POCDA</name>
<reference evidence="1 2" key="1">
    <citation type="journal article" date="2018" name="Sci. Rep.">
        <title>Comparative analysis of the Pocillopora damicornis genome highlights role of immune system in coral evolution.</title>
        <authorList>
            <person name="Cunning R."/>
            <person name="Bay R.A."/>
            <person name="Gillette P."/>
            <person name="Baker A.C."/>
            <person name="Traylor-Knowles N."/>
        </authorList>
    </citation>
    <scope>NUCLEOTIDE SEQUENCE [LARGE SCALE GENOMIC DNA]</scope>
    <source>
        <strain evidence="1">RSMAS</strain>
        <tissue evidence="1">Whole animal</tissue>
    </source>
</reference>
<organism evidence="1 2">
    <name type="scientific">Pocillopora damicornis</name>
    <name type="common">Cauliflower coral</name>
    <name type="synonym">Millepora damicornis</name>
    <dbReference type="NCBI Taxonomy" id="46731"/>
    <lineage>
        <taxon>Eukaryota</taxon>
        <taxon>Metazoa</taxon>
        <taxon>Cnidaria</taxon>
        <taxon>Anthozoa</taxon>
        <taxon>Hexacorallia</taxon>
        <taxon>Scleractinia</taxon>
        <taxon>Astrocoeniina</taxon>
        <taxon>Pocilloporidae</taxon>
        <taxon>Pocillopora</taxon>
    </lineage>
</organism>
<evidence type="ECO:0000313" key="1">
    <source>
        <dbReference type="EMBL" id="RMX51099.1"/>
    </source>
</evidence>
<protein>
    <submittedName>
        <fullName evidence="1">Uncharacterized protein</fullName>
    </submittedName>
</protein>
<dbReference type="AlphaFoldDB" id="A0A3M6UC24"/>
<keyword evidence="2" id="KW-1185">Reference proteome</keyword>